<feature type="compositionally biased region" description="Polar residues" evidence="1">
    <location>
        <begin position="43"/>
        <end position="70"/>
    </location>
</feature>
<keyword evidence="3" id="KW-1185">Reference proteome</keyword>
<feature type="region of interest" description="Disordered" evidence="1">
    <location>
        <begin position="20"/>
        <end position="96"/>
    </location>
</feature>
<dbReference type="RefSeq" id="WP_345302301.1">
    <property type="nucleotide sequence ID" value="NZ_BAABJE010000002.1"/>
</dbReference>
<protein>
    <submittedName>
        <fullName evidence="2">Uncharacterized protein</fullName>
    </submittedName>
</protein>
<evidence type="ECO:0000313" key="3">
    <source>
        <dbReference type="Proteomes" id="UP001499959"/>
    </source>
</evidence>
<evidence type="ECO:0000313" key="2">
    <source>
        <dbReference type="EMBL" id="GAA4787722.1"/>
    </source>
</evidence>
<comment type="caution">
    <text evidence="2">The sequence shown here is derived from an EMBL/GenBank/DDBJ whole genome shotgun (WGS) entry which is preliminary data.</text>
</comment>
<sequence length="96" mass="10138">MNDEKNRILGRILAVEETRSVHGAQGRDIFTGDPEGVPETAPLNDTTAINDDTSNPPVNETYPESDSGTVADTGVQADCPTSGTRRDVSIAPPDCP</sequence>
<gene>
    <name evidence="2" type="ORF">GCM10023307_11030</name>
</gene>
<organism evidence="2 3">
    <name type="scientific">Lysobacter hankyongensis</name>
    <dbReference type="NCBI Taxonomy" id="1176535"/>
    <lineage>
        <taxon>Bacteria</taxon>
        <taxon>Pseudomonadati</taxon>
        <taxon>Pseudomonadota</taxon>
        <taxon>Gammaproteobacteria</taxon>
        <taxon>Lysobacterales</taxon>
        <taxon>Lysobacteraceae</taxon>
        <taxon>Lysobacter</taxon>
    </lineage>
</organism>
<reference evidence="3" key="1">
    <citation type="journal article" date="2019" name="Int. J. Syst. Evol. Microbiol.">
        <title>The Global Catalogue of Microorganisms (GCM) 10K type strain sequencing project: providing services to taxonomists for standard genome sequencing and annotation.</title>
        <authorList>
            <consortium name="The Broad Institute Genomics Platform"/>
            <consortium name="The Broad Institute Genome Sequencing Center for Infectious Disease"/>
            <person name="Wu L."/>
            <person name="Ma J."/>
        </authorList>
    </citation>
    <scope>NUCLEOTIDE SEQUENCE [LARGE SCALE GENOMIC DNA]</scope>
    <source>
        <strain evidence="3">JCM 18204</strain>
    </source>
</reference>
<proteinExistence type="predicted"/>
<dbReference type="EMBL" id="BAABJE010000002">
    <property type="protein sequence ID" value="GAA4787722.1"/>
    <property type="molecule type" value="Genomic_DNA"/>
</dbReference>
<name>A0ABP9AXM5_9GAMM</name>
<dbReference type="Proteomes" id="UP001499959">
    <property type="component" value="Unassembled WGS sequence"/>
</dbReference>
<evidence type="ECO:0000256" key="1">
    <source>
        <dbReference type="SAM" id="MobiDB-lite"/>
    </source>
</evidence>
<accession>A0ABP9AXM5</accession>